<sequence length="506" mass="56666">MKKYISKKKCVILGLIMAFCGSCTNLDEELYGRLSPANFYQTDAEVLSALAGVYSAMSFAGNGGNGWRVMHLGTDEFLIPSRSDGRWFDGGVWLELANHTWTPQNNRILSAWREAFSVIGRANAVLESLENSPREGLEEEIAEMRAVRAYAYLYAMDLFGNVPIVTQARIDPQNLPKTNSRAEVFEFVVSELNTAIPKLPSIKSVNRTSYYGRMSKEAAYSILAITYLNGQVYTGKSYYQEAITATDMVINSGAYTLTPNYLDNFVASNHTSPEFIYAITVDPGNNAGSNNFVLRGTHDSHRFKYNLPFTPQNGFTVIELAYDRYENQDVRKSMFLLGPQTNASGGPLPRNTGSGQLVLVPHQNITNSAENEGYRLVKWQPDPAWVGQSGNNDVALIRYAEILLTKAEALLRSGGSTTEALRLVNEVRRRSNASALTSITLNDILEERGRELIWEGSRRRDMIRFGTFLTWDWRFRTADSPKFRELFPVPATELQANPNLTQNPGY</sequence>
<evidence type="ECO:0000256" key="2">
    <source>
        <dbReference type="ARBA" id="ARBA00006275"/>
    </source>
</evidence>
<dbReference type="SUPFAM" id="SSF48452">
    <property type="entry name" value="TPR-like"/>
    <property type="match status" value="1"/>
</dbReference>
<dbReference type="KEGG" id="rti:DC20_01120"/>
<dbReference type="Pfam" id="PF12771">
    <property type="entry name" value="SusD-like_2"/>
    <property type="match status" value="1"/>
</dbReference>
<evidence type="ECO:0000256" key="6">
    <source>
        <dbReference type="SAM" id="SignalP"/>
    </source>
</evidence>
<dbReference type="Proteomes" id="UP000061382">
    <property type="component" value="Chromosome"/>
</dbReference>
<organism evidence="8 9">
    <name type="scientific">Rufibacter tibetensis</name>
    <dbReference type="NCBI Taxonomy" id="512763"/>
    <lineage>
        <taxon>Bacteria</taxon>
        <taxon>Pseudomonadati</taxon>
        <taxon>Bacteroidota</taxon>
        <taxon>Cytophagia</taxon>
        <taxon>Cytophagales</taxon>
        <taxon>Hymenobacteraceae</taxon>
        <taxon>Rufibacter</taxon>
    </lineage>
</organism>
<dbReference type="GO" id="GO:0009279">
    <property type="term" value="C:cell outer membrane"/>
    <property type="evidence" value="ECO:0007669"/>
    <property type="project" value="UniProtKB-SubCell"/>
</dbReference>
<protein>
    <recommendedName>
        <fullName evidence="7">RagB/SusD domain-containing protein</fullName>
    </recommendedName>
</protein>
<evidence type="ECO:0000256" key="3">
    <source>
        <dbReference type="ARBA" id="ARBA00022729"/>
    </source>
</evidence>
<dbReference type="Gene3D" id="1.25.40.390">
    <property type="match status" value="1"/>
</dbReference>
<dbReference type="RefSeq" id="WP_071885348.1">
    <property type="nucleotide sequence ID" value="NZ_CP012643.1"/>
</dbReference>
<keyword evidence="5" id="KW-0998">Cell outer membrane</keyword>
<evidence type="ECO:0000256" key="4">
    <source>
        <dbReference type="ARBA" id="ARBA00023136"/>
    </source>
</evidence>
<proteinExistence type="inferred from homology"/>
<feature type="chain" id="PRO_5006042690" description="RagB/SusD domain-containing protein" evidence="6">
    <location>
        <begin position="26"/>
        <end position="506"/>
    </location>
</feature>
<evidence type="ECO:0000313" key="9">
    <source>
        <dbReference type="Proteomes" id="UP000061382"/>
    </source>
</evidence>
<gene>
    <name evidence="8" type="ORF">DC20_01120</name>
</gene>
<evidence type="ECO:0000313" key="8">
    <source>
        <dbReference type="EMBL" id="ALI97833.1"/>
    </source>
</evidence>
<dbReference type="AlphaFoldDB" id="A0A0P0CLV4"/>
<dbReference type="EMBL" id="CP012643">
    <property type="protein sequence ID" value="ALI97833.1"/>
    <property type="molecule type" value="Genomic_DNA"/>
</dbReference>
<evidence type="ECO:0000259" key="7">
    <source>
        <dbReference type="Pfam" id="PF07980"/>
    </source>
</evidence>
<feature type="signal peptide" evidence="6">
    <location>
        <begin position="1"/>
        <end position="25"/>
    </location>
</feature>
<dbReference type="InterPro" id="IPR012944">
    <property type="entry name" value="SusD_RagB_dom"/>
</dbReference>
<dbReference type="Pfam" id="PF07980">
    <property type="entry name" value="SusD_RagB"/>
    <property type="match status" value="1"/>
</dbReference>
<dbReference type="CDD" id="cd08977">
    <property type="entry name" value="SusD"/>
    <property type="match status" value="1"/>
</dbReference>
<dbReference type="PATRIC" id="fig|512763.3.peg.246"/>
<evidence type="ECO:0000256" key="5">
    <source>
        <dbReference type="ARBA" id="ARBA00023237"/>
    </source>
</evidence>
<feature type="domain" description="RagB/SusD" evidence="7">
    <location>
        <begin position="225"/>
        <end position="506"/>
    </location>
</feature>
<dbReference type="STRING" id="512763.DC20_01120"/>
<keyword evidence="3 6" id="KW-0732">Signal</keyword>
<dbReference type="InterPro" id="IPR041662">
    <property type="entry name" value="SusD-like_2"/>
</dbReference>
<dbReference type="OrthoDB" id="9792139at2"/>
<keyword evidence="9" id="KW-1185">Reference proteome</keyword>
<evidence type="ECO:0000256" key="1">
    <source>
        <dbReference type="ARBA" id="ARBA00004442"/>
    </source>
</evidence>
<name>A0A0P0CLV4_9BACT</name>
<keyword evidence="4" id="KW-0472">Membrane</keyword>
<dbReference type="InterPro" id="IPR011990">
    <property type="entry name" value="TPR-like_helical_dom_sf"/>
</dbReference>
<comment type="similarity">
    <text evidence="2">Belongs to the SusD family.</text>
</comment>
<accession>A0A0P0CLV4</accession>
<reference evidence="8 9" key="1">
    <citation type="submission" date="2015-08" db="EMBL/GenBank/DDBJ databases">
        <title>Complete genome sequence of Rufibacter tibetensis strain 1351t, a radiation-resistant bacterium from tibet plateau.</title>
        <authorList>
            <person name="Dai J."/>
        </authorList>
    </citation>
    <scope>NUCLEOTIDE SEQUENCE [LARGE SCALE GENOMIC DNA]</scope>
    <source>
        <strain evidence="8 9">1351</strain>
    </source>
</reference>
<comment type="subcellular location">
    <subcellularLocation>
        <location evidence="1">Cell outer membrane</location>
    </subcellularLocation>
</comment>